<name>A0AB37E9I1_9CAUL</name>
<dbReference type="RefSeq" id="WP_040349701.1">
    <property type="nucleotide sequence ID" value="NZ_CP048751.1"/>
</dbReference>
<keyword evidence="1" id="KW-1133">Transmembrane helix</keyword>
<protein>
    <recommendedName>
        <fullName evidence="4">DUF4175 domain-containing protein</fullName>
    </recommendedName>
</protein>
<evidence type="ECO:0000313" key="2">
    <source>
        <dbReference type="EMBL" id="QIH73787.1"/>
    </source>
</evidence>
<gene>
    <name evidence="2" type="ORF">GYM46_13025</name>
</gene>
<feature type="transmembrane region" description="Helical" evidence="1">
    <location>
        <begin position="12"/>
        <end position="29"/>
    </location>
</feature>
<dbReference type="EMBL" id="CP048751">
    <property type="protein sequence ID" value="QIH73787.1"/>
    <property type="molecule type" value="Genomic_DNA"/>
</dbReference>
<evidence type="ECO:0000256" key="1">
    <source>
        <dbReference type="SAM" id="Phobius"/>
    </source>
</evidence>
<dbReference type="Proteomes" id="UP000501325">
    <property type="component" value="Chromosome"/>
</dbReference>
<dbReference type="AlphaFoldDB" id="A0AB37E9I1"/>
<proteinExistence type="predicted"/>
<reference evidence="2 3" key="1">
    <citation type="submission" date="2020-01" db="EMBL/GenBank/DDBJ databases">
        <authorList>
            <person name="Wang S."/>
        </authorList>
    </citation>
    <scope>NUCLEOTIDE SEQUENCE [LARGE SCALE GENOMIC DNA]</scope>
    <source>
        <strain evidence="2 3">D151-2-6</strain>
    </source>
</reference>
<feature type="transmembrane region" description="Helical" evidence="1">
    <location>
        <begin position="35"/>
        <end position="53"/>
    </location>
</feature>
<keyword evidence="1" id="KW-0812">Transmembrane</keyword>
<sequence length="63" mass="7113">MKSPLAKILLRPLATSVLFAVLYGIYLTLSHQPQIPLTLFVVIGFYFAASLLLERFVFPRFGL</sequence>
<organism evidence="2 3">
    <name type="scientific">Brevundimonas mediterranea</name>
    <dbReference type="NCBI Taxonomy" id="74329"/>
    <lineage>
        <taxon>Bacteria</taxon>
        <taxon>Pseudomonadati</taxon>
        <taxon>Pseudomonadota</taxon>
        <taxon>Alphaproteobacteria</taxon>
        <taxon>Caulobacterales</taxon>
        <taxon>Caulobacteraceae</taxon>
        <taxon>Brevundimonas</taxon>
    </lineage>
</organism>
<evidence type="ECO:0008006" key="4">
    <source>
        <dbReference type="Google" id="ProtNLM"/>
    </source>
</evidence>
<dbReference type="KEGG" id="bmed:GYM46_13025"/>
<keyword evidence="1" id="KW-0472">Membrane</keyword>
<evidence type="ECO:0000313" key="3">
    <source>
        <dbReference type="Proteomes" id="UP000501325"/>
    </source>
</evidence>
<accession>A0AB37E9I1</accession>